<dbReference type="AlphaFoldDB" id="A0A2Z3HKR3"/>
<organism evidence="2 3">
    <name type="scientific">Gemmata obscuriglobus</name>
    <dbReference type="NCBI Taxonomy" id="114"/>
    <lineage>
        <taxon>Bacteria</taxon>
        <taxon>Pseudomonadati</taxon>
        <taxon>Planctomycetota</taxon>
        <taxon>Planctomycetia</taxon>
        <taxon>Gemmatales</taxon>
        <taxon>Gemmataceae</taxon>
        <taxon>Gemmata</taxon>
    </lineage>
</organism>
<gene>
    <name evidence="2" type="ORF">C1280_27665</name>
</gene>
<proteinExistence type="predicted"/>
<evidence type="ECO:0000313" key="3">
    <source>
        <dbReference type="Proteomes" id="UP000245802"/>
    </source>
</evidence>
<name>A0A2Z3HKR3_9BACT</name>
<sequence>MRVGGAPRGAGRGWRGSPPRGAVLGGPRCAAARWCGSVVAPRMCDAGAGSAEPQMPAQKPNRALHRTAVKCVLR</sequence>
<dbReference type="Proteomes" id="UP000245802">
    <property type="component" value="Chromosome"/>
</dbReference>
<protein>
    <submittedName>
        <fullName evidence="2">Uncharacterized protein</fullName>
    </submittedName>
</protein>
<evidence type="ECO:0000313" key="2">
    <source>
        <dbReference type="EMBL" id="AWM42414.1"/>
    </source>
</evidence>
<accession>A0A2Z3HKR3</accession>
<keyword evidence="3" id="KW-1185">Reference proteome</keyword>
<feature type="compositionally biased region" description="Gly residues" evidence="1">
    <location>
        <begin position="1"/>
        <end position="14"/>
    </location>
</feature>
<dbReference type="EMBL" id="CP025958">
    <property type="protein sequence ID" value="AWM42414.1"/>
    <property type="molecule type" value="Genomic_DNA"/>
</dbReference>
<dbReference type="KEGG" id="gog:C1280_27665"/>
<reference evidence="2 3" key="1">
    <citation type="submission" date="2018-01" db="EMBL/GenBank/DDBJ databases">
        <title>G. obscuriglobus.</title>
        <authorList>
            <person name="Franke J."/>
            <person name="Blomberg W."/>
            <person name="Selmecki A."/>
        </authorList>
    </citation>
    <scope>NUCLEOTIDE SEQUENCE [LARGE SCALE GENOMIC DNA]</scope>
    <source>
        <strain evidence="2 3">DSM 5831</strain>
    </source>
</reference>
<evidence type="ECO:0000256" key="1">
    <source>
        <dbReference type="SAM" id="MobiDB-lite"/>
    </source>
</evidence>
<feature type="region of interest" description="Disordered" evidence="1">
    <location>
        <begin position="1"/>
        <end position="22"/>
    </location>
</feature>